<dbReference type="GO" id="GO:0004252">
    <property type="term" value="F:serine-type endopeptidase activity"/>
    <property type="evidence" value="ECO:0007669"/>
    <property type="project" value="InterPro"/>
</dbReference>
<dbReference type="PANTHER" id="PTHR24250">
    <property type="entry name" value="CHYMOTRYPSIN-RELATED"/>
    <property type="match status" value="1"/>
</dbReference>
<feature type="compositionally biased region" description="Basic and acidic residues" evidence="2">
    <location>
        <begin position="740"/>
        <end position="751"/>
    </location>
</feature>
<feature type="compositionally biased region" description="Low complexity" evidence="2">
    <location>
        <begin position="291"/>
        <end position="303"/>
    </location>
</feature>
<name>A0A085MIY4_9BILA</name>
<feature type="domain" description="Peptidase S1" evidence="4">
    <location>
        <begin position="32"/>
        <end position="295"/>
    </location>
</feature>
<dbReference type="Gene3D" id="2.40.10.10">
    <property type="entry name" value="Trypsin-like serine proteases"/>
    <property type="match status" value="3"/>
</dbReference>
<dbReference type="SUPFAM" id="SSF50494">
    <property type="entry name" value="Trypsin-like serine proteases"/>
    <property type="match status" value="3"/>
</dbReference>
<evidence type="ECO:0000256" key="3">
    <source>
        <dbReference type="SAM" id="SignalP"/>
    </source>
</evidence>
<evidence type="ECO:0000313" key="5">
    <source>
        <dbReference type="EMBL" id="KFD57180.1"/>
    </source>
</evidence>
<evidence type="ECO:0000313" key="6">
    <source>
        <dbReference type="Proteomes" id="UP000030764"/>
    </source>
</evidence>
<dbReference type="Proteomes" id="UP000030764">
    <property type="component" value="Unassembled WGS sequence"/>
</dbReference>
<sequence>MFQFDHSAALLWLLCFTLLQREVTSQCGEPAKYGGQPIQAYLDNKTEVLPWTVVIRGKFGNFKCLGSIIPDYDHTGRHWNSSGLILTAGSCFRHVLRKRWGTPSSYKVYAGLDRLRLFLNCGQNAEPKTIRIMPYNAVDENIWNGIALVTLKKRFLFNEEVSPVCVAGAYAVPSGTSKCFVSTYRNKLLNEEAVRMVPGSVCNFGHFPELAKTKGLCSHHDRYETEKSLGGPLVCLINGKAYQYGVYLSELITKEAFSPQKQSFHFYGHVTTVLETNPVTVSSVIQLGWNKKGSPPSKFSSSSELNEQRPCKQPNPEQFPCTFILKPTATYDETASSQPGGPGKPAPSQCGRPAKPAQRDPIIQHRPVYCGDTITFGRTLQSYVAGNNAQDMFPWNVIITSKIMRSIKCIGSLVHKGEPQQAVNGSDIILTAAECFSRYATVSAKSHFRVYAGSSRFSHSRRRGTQVKIANANFYGLLWGNNVMRRGVAVLKLERPLLRKDNVVPVCLAQRESVPPPFASCYVTHYDKRHHRIDEEIVMITRNARCLAAAESTTSEYRGVCAIEERKKQYIQLGSPMVCLVHGRAYQYGVYLNQLSLKINDKVKQNLGFYGEINVVRDVLAGRKVQTLPESLAHQPQAKPHKPVQAASSSASHESQKRPFIRIPEVYLSIPTMPQLSGKFGQKRSSSAALSDSSSGSSSTYASDSHENIFGSKSSEESDESTRTIRLNVKVLKPRLARLLDIHKPNPEGRSHSSSSSASPEIKPYRPPSHTKTPVACPTPGQRPIKPTPGSTPSSGVVVCPTPGSTVQVVPLPTPLPTAEYPSSSIEAVGRVILPSLPKYDMSNQTIADHEHILVQDNIVGESAKVQGRTATCDIIGIGNSMHSLLPGKSSGEITGNEIINRVPDVTGALITGPCTSGNSARHHQSGRLPGASGVHIFKVSGSSIQPLCTGTLYARRGQEYSDEVVTASRCVAPSGGNKYRVYVGSLLPRKMAVDQLNRTLIEVGSIYATPFYKGYNELKEIGMTVLKLKHRVKVISGVQSFPLPYSSTGASSAMYCFVSGVCQHGMPVRAHYQLLTPTECNRHLGEKFLPSVMYCGVGRKESLQHPVGSPLLCRSAGKWVQFGIYDHSFPTATSGRASTNENEIVPDDIAVFIKLEGNDIPRVQNFKTEETSFL</sequence>
<protein>
    <recommendedName>
        <fullName evidence="4">Peptidase S1 domain-containing protein</fullName>
    </recommendedName>
</protein>
<keyword evidence="6" id="KW-1185">Reference proteome</keyword>
<feature type="region of interest" description="Disordered" evidence="2">
    <location>
        <begin position="291"/>
        <end position="317"/>
    </location>
</feature>
<feature type="chain" id="PRO_5001795332" description="Peptidase S1 domain-containing protein" evidence="3">
    <location>
        <begin position="26"/>
        <end position="1175"/>
    </location>
</feature>
<dbReference type="AlphaFoldDB" id="A0A085MIY4"/>
<feature type="compositionally biased region" description="Basic and acidic residues" evidence="2">
    <location>
        <begin position="714"/>
        <end position="723"/>
    </location>
</feature>
<keyword evidence="1" id="KW-1015">Disulfide bond</keyword>
<dbReference type="PANTHER" id="PTHR24250:SF27">
    <property type="entry name" value="ELASTASE 2 LIKE"/>
    <property type="match status" value="1"/>
</dbReference>
<evidence type="ECO:0000256" key="2">
    <source>
        <dbReference type="SAM" id="MobiDB-lite"/>
    </source>
</evidence>
<dbReference type="InterPro" id="IPR001254">
    <property type="entry name" value="Trypsin_dom"/>
</dbReference>
<dbReference type="GO" id="GO:0006508">
    <property type="term" value="P:proteolysis"/>
    <property type="evidence" value="ECO:0007669"/>
    <property type="project" value="InterPro"/>
</dbReference>
<dbReference type="InterPro" id="IPR043504">
    <property type="entry name" value="Peptidase_S1_PA_chymotrypsin"/>
</dbReference>
<dbReference type="PROSITE" id="PS50240">
    <property type="entry name" value="TRYPSIN_DOM"/>
    <property type="match status" value="3"/>
</dbReference>
<evidence type="ECO:0000256" key="1">
    <source>
        <dbReference type="ARBA" id="ARBA00023157"/>
    </source>
</evidence>
<feature type="domain" description="Peptidase S1" evidence="4">
    <location>
        <begin position="383"/>
        <end position="621"/>
    </location>
</feature>
<feature type="signal peptide" evidence="3">
    <location>
        <begin position="1"/>
        <end position="25"/>
    </location>
</feature>
<keyword evidence="3" id="KW-0732">Signal</keyword>
<accession>A0A085MIY4</accession>
<feature type="compositionally biased region" description="Low complexity" evidence="2">
    <location>
        <begin position="685"/>
        <end position="703"/>
    </location>
</feature>
<dbReference type="Pfam" id="PF00089">
    <property type="entry name" value="Trypsin"/>
    <property type="match status" value="2"/>
</dbReference>
<feature type="region of interest" description="Disordered" evidence="2">
    <location>
        <begin position="740"/>
        <end position="796"/>
    </location>
</feature>
<gene>
    <name evidence="5" type="ORF">M513_02065</name>
</gene>
<feature type="domain" description="Peptidase S1" evidence="4">
    <location>
        <begin position="910"/>
        <end position="1175"/>
    </location>
</feature>
<dbReference type="EMBL" id="KL363190">
    <property type="protein sequence ID" value="KFD57180.1"/>
    <property type="molecule type" value="Genomic_DNA"/>
</dbReference>
<organism evidence="5 6">
    <name type="scientific">Trichuris suis</name>
    <name type="common">pig whipworm</name>
    <dbReference type="NCBI Taxonomy" id="68888"/>
    <lineage>
        <taxon>Eukaryota</taxon>
        <taxon>Metazoa</taxon>
        <taxon>Ecdysozoa</taxon>
        <taxon>Nematoda</taxon>
        <taxon>Enoplea</taxon>
        <taxon>Dorylaimia</taxon>
        <taxon>Trichinellida</taxon>
        <taxon>Trichuridae</taxon>
        <taxon>Trichuris</taxon>
    </lineage>
</organism>
<dbReference type="SMART" id="SM00020">
    <property type="entry name" value="Tryp_SPc"/>
    <property type="match status" value="1"/>
</dbReference>
<feature type="region of interest" description="Disordered" evidence="2">
    <location>
        <begin position="630"/>
        <end position="657"/>
    </location>
</feature>
<evidence type="ECO:0000259" key="4">
    <source>
        <dbReference type="PROSITE" id="PS50240"/>
    </source>
</evidence>
<feature type="region of interest" description="Disordered" evidence="2">
    <location>
        <begin position="332"/>
        <end position="358"/>
    </location>
</feature>
<feature type="region of interest" description="Disordered" evidence="2">
    <location>
        <begin position="678"/>
        <end position="723"/>
    </location>
</feature>
<reference evidence="5 6" key="1">
    <citation type="journal article" date="2014" name="Nat. Genet.">
        <title>Genome and transcriptome of the porcine whipworm Trichuris suis.</title>
        <authorList>
            <person name="Jex A.R."/>
            <person name="Nejsum P."/>
            <person name="Schwarz E.M."/>
            <person name="Hu L."/>
            <person name="Young N.D."/>
            <person name="Hall R.S."/>
            <person name="Korhonen P.K."/>
            <person name="Liao S."/>
            <person name="Thamsborg S."/>
            <person name="Xia J."/>
            <person name="Xu P."/>
            <person name="Wang S."/>
            <person name="Scheerlinck J.P."/>
            <person name="Hofmann A."/>
            <person name="Sternberg P.W."/>
            <person name="Wang J."/>
            <person name="Gasser R.B."/>
        </authorList>
    </citation>
    <scope>NUCLEOTIDE SEQUENCE [LARGE SCALE GENOMIC DNA]</scope>
    <source>
        <strain evidence="5">DCEP-RM93M</strain>
    </source>
</reference>
<dbReference type="InterPro" id="IPR009003">
    <property type="entry name" value="Peptidase_S1_PA"/>
</dbReference>
<proteinExistence type="predicted"/>